<evidence type="ECO:0000256" key="1">
    <source>
        <dbReference type="ARBA" id="ARBA00022759"/>
    </source>
</evidence>
<comment type="caution">
    <text evidence="4">The sequence shown here is derived from an EMBL/GenBank/DDBJ whole genome shotgun (WGS) entry which is preliminary data.</text>
</comment>
<dbReference type="PANTHER" id="PTHR46018">
    <property type="entry name" value="ZINC PHOSPHODIESTERASE ELAC PROTEIN 1"/>
    <property type="match status" value="1"/>
</dbReference>
<evidence type="ECO:0000259" key="3">
    <source>
        <dbReference type="Pfam" id="PF00753"/>
    </source>
</evidence>
<organism evidence="4 5">
    <name type="scientific">Saccharomonospora viridis</name>
    <dbReference type="NCBI Taxonomy" id="1852"/>
    <lineage>
        <taxon>Bacteria</taxon>
        <taxon>Bacillati</taxon>
        <taxon>Actinomycetota</taxon>
        <taxon>Actinomycetes</taxon>
        <taxon>Pseudonocardiales</taxon>
        <taxon>Pseudonocardiaceae</taxon>
        <taxon>Saccharomonospora</taxon>
    </lineage>
</organism>
<dbReference type="Proteomes" id="UP000030848">
    <property type="component" value="Unassembled WGS sequence"/>
</dbReference>
<protein>
    <submittedName>
        <fullName evidence="4">Metal-dependent hydrolase, beta-lactamase superfamily III</fullName>
    </submittedName>
</protein>
<sequence>MATLSALGMSTVKAEAAENRNPVPDTGTHVVTLGTAAGPVVRGPRNGIATAVVVNGSLYLVDLGLGVTRQLFETGMPVDRLRAILITHMHSDHIVELPGVLLYNWGPNVGGFTEPFAIVGPGRAGALPRGARPVVTPPTPGTEDLVSNILSAYAYDINIRVHDEARAPLDDLVQPRDIRLPGGLGAGPRGELAPEMDPVEVYRDEQVRVLAALVDHPPVFPAYGFRIETPHGVVAISGDTREHPNVARLARDADVLVHEVVNMDYYRERGFTPEYLEHLEKSHTERAGAARIAAEAGARHLVFSHLGGIATDEEWIAPTREFYDGPVTVANDGQVFSLG</sequence>
<name>A0A837D6C0_9PSEU</name>
<dbReference type="GO" id="GO:0042781">
    <property type="term" value="F:3'-tRNA processing endoribonuclease activity"/>
    <property type="evidence" value="ECO:0007669"/>
    <property type="project" value="TreeGrafter"/>
</dbReference>
<keyword evidence="2 4" id="KW-0378">Hydrolase</keyword>
<evidence type="ECO:0000256" key="2">
    <source>
        <dbReference type="ARBA" id="ARBA00022801"/>
    </source>
</evidence>
<dbReference type="Gene3D" id="3.60.15.10">
    <property type="entry name" value="Ribonuclease Z/Hydroxyacylglutathione hydrolase-like"/>
    <property type="match status" value="1"/>
</dbReference>
<feature type="domain" description="Metallo-beta-lactamase" evidence="3">
    <location>
        <begin position="45"/>
        <end position="251"/>
    </location>
</feature>
<evidence type="ECO:0000313" key="4">
    <source>
        <dbReference type="EMBL" id="KHF43002.1"/>
    </source>
</evidence>
<dbReference type="SUPFAM" id="SSF56281">
    <property type="entry name" value="Metallo-hydrolase/oxidoreductase"/>
    <property type="match status" value="1"/>
</dbReference>
<dbReference type="AlphaFoldDB" id="A0A837D6C0"/>
<dbReference type="InterPro" id="IPR036866">
    <property type="entry name" value="RibonucZ/Hydroxyglut_hydro"/>
</dbReference>
<gene>
    <name evidence="4" type="ORF">MINT15_32040</name>
</gene>
<evidence type="ECO:0000313" key="5">
    <source>
        <dbReference type="Proteomes" id="UP000030848"/>
    </source>
</evidence>
<keyword evidence="1" id="KW-0540">Nuclease</keyword>
<dbReference type="Pfam" id="PF00753">
    <property type="entry name" value="Lactamase_B"/>
    <property type="match status" value="1"/>
</dbReference>
<dbReference type="PANTHER" id="PTHR46018:SF2">
    <property type="entry name" value="ZINC PHOSPHODIESTERASE ELAC PROTEIN 1"/>
    <property type="match status" value="1"/>
</dbReference>
<dbReference type="EMBL" id="JRZE01000006">
    <property type="protein sequence ID" value="KHF43002.1"/>
    <property type="molecule type" value="Genomic_DNA"/>
</dbReference>
<proteinExistence type="predicted"/>
<keyword evidence="1" id="KW-0255">Endonuclease</keyword>
<dbReference type="InterPro" id="IPR001279">
    <property type="entry name" value="Metallo-B-lactamas"/>
</dbReference>
<dbReference type="CDD" id="cd07719">
    <property type="entry name" value="arylsulfatase_AtsA-like_MBL-fold"/>
    <property type="match status" value="1"/>
</dbReference>
<dbReference type="InterPro" id="IPR044094">
    <property type="entry name" value="AtsA-like_MBL-fold"/>
</dbReference>
<dbReference type="RefSeq" id="WP_256212670.1">
    <property type="nucleotide sequence ID" value="NZ_FOWS01000001.1"/>
</dbReference>
<reference evidence="4 5" key="1">
    <citation type="submission" date="2014-10" db="EMBL/GenBank/DDBJ databases">
        <title>Genome sequence of Micropolyspora internatus JCM3315.</title>
        <authorList>
            <person name="Shin S.-K."/>
            <person name="Yi H."/>
        </authorList>
    </citation>
    <scope>NUCLEOTIDE SEQUENCE [LARGE SCALE GENOMIC DNA]</scope>
    <source>
        <strain evidence="4 5">JCM 3315</strain>
    </source>
</reference>
<accession>A0A837D6C0</accession>